<dbReference type="UniPathway" id="UPA00219"/>
<keyword evidence="11 14" id="KW-0131">Cell cycle</keyword>
<gene>
    <name evidence="14" type="primary">murC</name>
    <name evidence="18" type="ORF">A3B74_04865</name>
</gene>
<keyword evidence="9 14" id="KW-0133">Cell shape</keyword>
<evidence type="ECO:0000256" key="5">
    <source>
        <dbReference type="ARBA" id="ARBA00022598"/>
    </source>
</evidence>
<dbReference type="InterPro" id="IPR036565">
    <property type="entry name" value="Mur-like_cat_sf"/>
</dbReference>
<evidence type="ECO:0000259" key="15">
    <source>
        <dbReference type="Pfam" id="PF01225"/>
    </source>
</evidence>
<evidence type="ECO:0000256" key="11">
    <source>
        <dbReference type="ARBA" id="ARBA00023306"/>
    </source>
</evidence>
<feature type="binding site" evidence="14">
    <location>
        <begin position="115"/>
        <end position="121"/>
    </location>
    <ligand>
        <name>ATP</name>
        <dbReference type="ChEBI" id="CHEBI:30616"/>
    </ligand>
</feature>
<comment type="caution">
    <text evidence="18">The sequence shown here is derived from an EMBL/GenBank/DDBJ whole genome shotgun (WGS) entry which is preliminary data.</text>
</comment>
<comment type="function">
    <text evidence="14">Cell wall formation.</text>
</comment>
<protein>
    <recommendedName>
        <fullName evidence="3 14">UDP-N-acetylmuramate--L-alanine ligase</fullName>
        <ecNumber evidence="3 14">6.3.2.8</ecNumber>
    </recommendedName>
    <alternativeName>
        <fullName evidence="14">UDP-N-acetylmuramoyl-L-alanine synthetase</fullName>
    </alternativeName>
</protein>
<keyword evidence="6 14" id="KW-0132">Cell division</keyword>
<comment type="similarity">
    <text evidence="14">Belongs to the MurCDEF family.</text>
</comment>
<dbReference type="AlphaFoldDB" id="A0A1G2AQ98"/>
<dbReference type="InterPro" id="IPR004101">
    <property type="entry name" value="Mur_ligase_C"/>
</dbReference>
<keyword evidence="8 14" id="KW-0067">ATP-binding</keyword>
<dbReference type="EC" id="6.3.2.8" evidence="3 14"/>
<feature type="domain" description="Mur ligase C-terminal" evidence="16">
    <location>
        <begin position="315"/>
        <end position="453"/>
    </location>
</feature>
<dbReference type="GO" id="GO:0071555">
    <property type="term" value="P:cell wall organization"/>
    <property type="evidence" value="ECO:0007669"/>
    <property type="project" value="UniProtKB-KW"/>
</dbReference>
<dbReference type="PANTHER" id="PTHR43445">
    <property type="entry name" value="UDP-N-ACETYLMURAMATE--L-ALANINE LIGASE-RELATED"/>
    <property type="match status" value="1"/>
</dbReference>
<evidence type="ECO:0000256" key="13">
    <source>
        <dbReference type="ARBA" id="ARBA00047833"/>
    </source>
</evidence>
<evidence type="ECO:0000259" key="17">
    <source>
        <dbReference type="Pfam" id="PF08245"/>
    </source>
</evidence>
<dbReference type="InterPro" id="IPR013221">
    <property type="entry name" value="Mur_ligase_cen"/>
</dbReference>
<dbReference type="NCBIfam" id="TIGR01082">
    <property type="entry name" value="murC"/>
    <property type="match status" value="1"/>
</dbReference>
<organism evidence="18 19">
    <name type="scientific">Candidatus Kerfeldbacteria bacterium RIFCSPHIGHO2_02_FULL_42_14</name>
    <dbReference type="NCBI Taxonomy" id="1798540"/>
    <lineage>
        <taxon>Bacteria</taxon>
        <taxon>Candidatus Kerfeldiibacteriota</taxon>
    </lineage>
</organism>
<feature type="domain" description="Mur ligase N-terminal catalytic" evidence="15">
    <location>
        <begin position="9"/>
        <end position="107"/>
    </location>
</feature>
<keyword evidence="10 14" id="KW-0573">Peptidoglycan synthesis</keyword>
<dbReference type="HAMAP" id="MF_00046">
    <property type="entry name" value="MurC"/>
    <property type="match status" value="1"/>
</dbReference>
<dbReference type="Proteomes" id="UP000177165">
    <property type="component" value="Unassembled WGS sequence"/>
</dbReference>
<dbReference type="SUPFAM" id="SSF53244">
    <property type="entry name" value="MurD-like peptide ligases, peptide-binding domain"/>
    <property type="match status" value="1"/>
</dbReference>
<dbReference type="Pfam" id="PF01225">
    <property type="entry name" value="Mur_ligase"/>
    <property type="match status" value="1"/>
</dbReference>
<evidence type="ECO:0000256" key="10">
    <source>
        <dbReference type="ARBA" id="ARBA00022984"/>
    </source>
</evidence>
<dbReference type="Pfam" id="PF08245">
    <property type="entry name" value="Mur_ligase_M"/>
    <property type="match status" value="1"/>
</dbReference>
<keyword evidence="12 14" id="KW-0961">Cell wall biogenesis/degradation</keyword>
<proteinExistence type="inferred from homology"/>
<keyword evidence="5 14" id="KW-0436">Ligase</keyword>
<dbReference type="GO" id="GO:0008763">
    <property type="term" value="F:UDP-N-acetylmuramate-L-alanine ligase activity"/>
    <property type="evidence" value="ECO:0007669"/>
    <property type="project" value="UniProtKB-UniRule"/>
</dbReference>
<evidence type="ECO:0000256" key="12">
    <source>
        <dbReference type="ARBA" id="ARBA00023316"/>
    </source>
</evidence>
<evidence type="ECO:0000256" key="7">
    <source>
        <dbReference type="ARBA" id="ARBA00022741"/>
    </source>
</evidence>
<dbReference type="GO" id="GO:0008360">
    <property type="term" value="P:regulation of cell shape"/>
    <property type="evidence" value="ECO:0007669"/>
    <property type="project" value="UniProtKB-KW"/>
</dbReference>
<accession>A0A1G2AQ98</accession>
<dbReference type="Gene3D" id="3.40.50.720">
    <property type="entry name" value="NAD(P)-binding Rossmann-like Domain"/>
    <property type="match status" value="1"/>
</dbReference>
<dbReference type="GO" id="GO:0009252">
    <property type="term" value="P:peptidoglycan biosynthetic process"/>
    <property type="evidence" value="ECO:0007669"/>
    <property type="project" value="UniProtKB-UniRule"/>
</dbReference>
<comment type="pathway">
    <text evidence="2 14">Cell wall biogenesis; peptidoglycan biosynthesis.</text>
</comment>
<feature type="domain" description="Mur ligase central" evidence="17">
    <location>
        <begin position="113"/>
        <end position="291"/>
    </location>
</feature>
<keyword evidence="4 14" id="KW-0963">Cytoplasm</keyword>
<sequence>MTFAEAHNIYCIGIGGIGMSALAQILHAQGKRVAGSDCADSQILSKLRSLGMTLHVPEASQHITQNVDLVIYSSAVPEEHEERQQARALAIPELSYTQALSELMRTYQVGTNIAGTNGKSTTTALIGLLAQRAGFDPTVVVGTLVKEWKSNARLGNNKQFLIAEACEHQSNFLSFDPQVIVLTNIEEDHLDYYHNLPNIINAFQRYIDKLPKHGWLVYNTDDSVSREKLILPKAQIRTYGIHHPADVMARSIVTLSGEQSFELWVGENYVEDFVLRVPGAFNISNALAAITWGILFGIKKDTMQSVFKDFSGTWRRFEILGTWKDARIISDYAHHPTAVTATIQATREFYPNNRIVVVFQPHQKHRTQVLFNKFVRSLKAADLVILPEIYYVAGREGNIHISSKDIARALEAEQEKDQKPEKKFWYAKNLQETQKLMEHYVQKDDIVLMMGAGDIYTLAESLVIH</sequence>
<reference evidence="18 19" key="1">
    <citation type="journal article" date="2016" name="Nat. Commun.">
        <title>Thousands of microbial genomes shed light on interconnected biogeochemical processes in an aquifer system.</title>
        <authorList>
            <person name="Anantharaman K."/>
            <person name="Brown C.T."/>
            <person name="Hug L.A."/>
            <person name="Sharon I."/>
            <person name="Castelle C.J."/>
            <person name="Probst A.J."/>
            <person name="Thomas B.C."/>
            <person name="Singh A."/>
            <person name="Wilkins M.J."/>
            <person name="Karaoz U."/>
            <person name="Brodie E.L."/>
            <person name="Williams K.H."/>
            <person name="Hubbard S.S."/>
            <person name="Banfield J.F."/>
        </authorList>
    </citation>
    <scope>NUCLEOTIDE SEQUENCE [LARGE SCALE GENOMIC DNA]</scope>
</reference>
<evidence type="ECO:0000313" key="19">
    <source>
        <dbReference type="Proteomes" id="UP000177165"/>
    </source>
</evidence>
<keyword evidence="7 14" id="KW-0547">Nucleotide-binding</keyword>
<comment type="catalytic activity">
    <reaction evidence="13 14">
        <text>UDP-N-acetyl-alpha-D-muramate + L-alanine + ATP = UDP-N-acetyl-alpha-D-muramoyl-L-alanine + ADP + phosphate + H(+)</text>
        <dbReference type="Rhea" id="RHEA:23372"/>
        <dbReference type="ChEBI" id="CHEBI:15378"/>
        <dbReference type="ChEBI" id="CHEBI:30616"/>
        <dbReference type="ChEBI" id="CHEBI:43474"/>
        <dbReference type="ChEBI" id="CHEBI:57972"/>
        <dbReference type="ChEBI" id="CHEBI:70757"/>
        <dbReference type="ChEBI" id="CHEBI:83898"/>
        <dbReference type="ChEBI" id="CHEBI:456216"/>
        <dbReference type="EC" id="6.3.2.8"/>
    </reaction>
</comment>
<dbReference type="InterPro" id="IPR000713">
    <property type="entry name" value="Mur_ligase_N"/>
</dbReference>
<evidence type="ECO:0000256" key="4">
    <source>
        <dbReference type="ARBA" id="ARBA00022490"/>
    </source>
</evidence>
<dbReference type="SUPFAM" id="SSF51984">
    <property type="entry name" value="MurCD N-terminal domain"/>
    <property type="match status" value="1"/>
</dbReference>
<dbReference type="EMBL" id="MHKB01000013">
    <property type="protein sequence ID" value="OGY78676.1"/>
    <property type="molecule type" value="Genomic_DNA"/>
</dbReference>
<evidence type="ECO:0000313" key="18">
    <source>
        <dbReference type="EMBL" id="OGY78676.1"/>
    </source>
</evidence>
<comment type="subcellular location">
    <subcellularLocation>
        <location evidence="1 14">Cytoplasm</location>
    </subcellularLocation>
</comment>
<name>A0A1G2AQ98_9BACT</name>
<evidence type="ECO:0000259" key="16">
    <source>
        <dbReference type="Pfam" id="PF02875"/>
    </source>
</evidence>
<dbReference type="GO" id="GO:0005737">
    <property type="term" value="C:cytoplasm"/>
    <property type="evidence" value="ECO:0007669"/>
    <property type="project" value="UniProtKB-SubCell"/>
</dbReference>
<evidence type="ECO:0000256" key="3">
    <source>
        <dbReference type="ARBA" id="ARBA00012211"/>
    </source>
</evidence>
<dbReference type="Gene3D" id="3.90.190.20">
    <property type="entry name" value="Mur ligase, C-terminal domain"/>
    <property type="match status" value="1"/>
</dbReference>
<evidence type="ECO:0000256" key="14">
    <source>
        <dbReference type="HAMAP-Rule" id="MF_00046"/>
    </source>
</evidence>
<dbReference type="Gene3D" id="3.40.1190.10">
    <property type="entry name" value="Mur-like, catalytic domain"/>
    <property type="match status" value="1"/>
</dbReference>
<evidence type="ECO:0000256" key="1">
    <source>
        <dbReference type="ARBA" id="ARBA00004496"/>
    </source>
</evidence>
<dbReference type="STRING" id="1798540.A3B74_04865"/>
<dbReference type="SUPFAM" id="SSF53623">
    <property type="entry name" value="MurD-like peptide ligases, catalytic domain"/>
    <property type="match status" value="1"/>
</dbReference>
<evidence type="ECO:0000256" key="2">
    <source>
        <dbReference type="ARBA" id="ARBA00004752"/>
    </source>
</evidence>
<dbReference type="PANTHER" id="PTHR43445:SF3">
    <property type="entry name" value="UDP-N-ACETYLMURAMATE--L-ALANINE LIGASE"/>
    <property type="match status" value="1"/>
</dbReference>
<evidence type="ECO:0000256" key="9">
    <source>
        <dbReference type="ARBA" id="ARBA00022960"/>
    </source>
</evidence>
<dbReference type="InterPro" id="IPR036615">
    <property type="entry name" value="Mur_ligase_C_dom_sf"/>
</dbReference>
<dbReference type="GO" id="GO:0005524">
    <property type="term" value="F:ATP binding"/>
    <property type="evidence" value="ECO:0007669"/>
    <property type="project" value="UniProtKB-UniRule"/>
</dbReference>
<dbReference type="InterPro" id="IPR005758">
    <property type="entry name" value="UDP-N-AcMur_Ala_ligase_MurC"/>
</dbReference>
<dbReference type="Pfam" id="PF02875">
    <property type="entry name" value="Mur_ligase_C"/>
    <property type="match status" value="1"/>
</dbReference>
<dbReference type="GO" id="GO:0051301">
    <property type="term" value="P:cell division"/>
    <property type="evidence" value="ECO:0007669"/>
    <property type="project" value="UniProtKB-KW"/>
</dbReference>
<dbReference type="InterPro" id="IPR050061">
    <property type="entry name" value="MurCDEF_pg_biosynth"/>
</dbReference>
<evidence type="ECO:0000256" key="6">
    <source>
        <dbReference type="ARBA" id="ARBA00022618"/>
    </source>
</evidence>
<evidence type="ECO:0000256" key="8">
    <source>
        <dbReference type="ARBA" id="ARBA00022840"/>
    </source>
</evidence>